<reference evidence="1 2" key="1">
    <citation type="submission" date="2019-05" db="EMBL/GenBank/DDBJ databases">
        <title>Emergence of the Ug99 lineage of the wheat stem rust pathogen through somatic hybridization.</title>
        <authorList>
            <person name="Li F."/>
            <person name="Upadhyaya N.M."/>
            <person name="Sperschneider J."/>
            <person name="Matny O."/>
            <person name="Nguyen-Phuc H."/>
            <person name="Mago R."/>
            <person name="Raley C."/>
            <person name="Miller M.E."/>
            <person name="Silverstein K.A.T."/>
            <person name="Henningsen E."/>
            <person name="Hirsch C.D."/>
            <person name="Visser B."/>
            <person name="Pretorius Z.A."/>
            <person name="Steffenson B.J."/>
            <person name="Schwessinger B."/>
            <person name="Dodds P.N."/>
            <person name="Figueroa M."/>
        </authorList>
    </citation>
    <scope>NUCLEOTIDE SEQUENCE [LARGE SCALE GENOMIC DNA]</scope>
    <source>
        <strain evidence="1">21-0</strain>
    </source>
</reference>
<keyword evidence="2" id="KW-1185">Reference proteome</keyword>
<proteinExistence type="predicted"/>
<protein>
    <submittedName>
        <fullName evidence="1">Uncharacterized protein</fullName>
    </submittedName>
</protein>
<dbReference type="EMBL" id="VSWC01000118">
    <property type="protein sequence ID" value="KAA1084791.1"/>
    <property type="molecule type" value="Genomic_DNA"/>
</dbReference>
<dbReference type="AlphaFoldDB" id="A0A5B0N6B1"/>
<sequence>MRCCWTGADFDSDQYQRDPQPTPASDFFHCLRSDIRCINDRTRRINWIFFYLANRARRLVRTGPRRGQRVAKLFSRVRSIWKAVNGNHASVVLSHQLSLNSELV</sequence>
<organism evidence="1 2">
    <name type="scientific">Puccinia graminis f. sp. tritici</name>
    <dbReference type="NCBI Taxonomy" id="56615"/>
    <lineage>
        <taxon>Eukaryota</taxon>
        <taxon>Fungi</taxon>
        <taxon>Dikarya</taxon>
        <taxon>Basidiomycota</taxon>
        <taxon>Pucciniomycotina</taxon>
        <taxon>Pucciniomycetes</taxon>
        <taxon>Pucciniales</taxon>
        <taxon>Pucciniaceae</taxon>
        <taxon>Puccinia</taxon>
    </lineage>
</organism>
<accession>A0A5B0N6B1</accession>
<evidence type="ECO:0000313" key="1">
    <source>
        <dbReference type="EMBL" id="KAA1084791.1"/>
    </source>
</evidence>
<dbReference type="Proteomes" id="UP000324748">
    <property type="component" value="Unassembled WGS sequence"/>
</dbReference>
<evidence type="ECO:0000313" key="2">
    <source>
        <dbReference type="Proteomes" id="UP000324748"/>
    </source>
</evidence>
<gene>
    <name evidence="1" type="ORF">PGT21_035463</name>
</gene>
<comment type="caution">
    <text evidence="1">The sequence shown here is derived from an EMBL/GenBank/DDBJ whole genome shotgun (WGS) entry which is preliminary data.</text>
</comment>
<name>A0A5B0N6B1_PUCGR</name>